<dbReference type="OrthoDB" id="27975at2759"/>
<reference evidence="7" key="1">
    <citation type="submission" date="2021-05" db="EMBL/GenBank/DDBJ databases">
        <title>A free-living protist that lacks canonical eukaryotic 1 DNA replication and segregation systems.</title>
        <authorList>
            <person name="Salas-Leiva D.E."/>
            <person name="Tromer E.C."/>
            <person name="Curtis B.A."/>
            <person name="Jerlstrom-Hultqvist J."/>
            <person name="Kolisko M."/>
            <person name="Yi Z."/>
            <person name="Salas-Leiva J.S."/>
            <person name="Gallot-Lavallee L."/>
            <person name="Kops G.J.P.L."/>
            <person name="Archibald J.M."/>
            <person name="Simpson A.G.B."/>
            <person name="Roger A.J."/>
        </authorList>
    </citation>
    <scope>NUCLEOTIDE SEQUENCE</scope>
    <source>
        <strain evidence="7">BICM</strain>
    </source>
</reference>
<dbReference type="EMBL" id="JAHDYR010000011">
    <property type="protein sequence ID" value="KAG9395379.1"/>
    <property type="molecule type" value="Genomic_DNA"/>
</dbReference>
<dbReference type="GO" id="GO:0008270">
    <property type="term" value="F:zinc ion binding"/>
    <property type="evidence" value="ECO:0007669"/>
    <property type="project" value="UniProtKB-KW"/>
</dbReference>
<organism evidence="7 8">
    <name type="scientific">Carpediemonas membranifera</name>
    <dbReference type="NCBI Taxonomy" id="201153"/>
    <lineage>
        <taxon>Eukaryota</taxon>
        <taxon>Metamonada</taxon>
        <taxon>Carpediemonas-like organisms</taxon>
        <taxon>Carpediemonas</taxon>
    </lineage>
</organism>
<keyword evidence="1" id="KW-0479">Metal-binding</keyword>
<dbReference type="Pfam" id="PF02891">
    <property type="entry name" value="zf-MIZ"/>
    <property type="match status" value="1"/>
</dbReference>
<dbReference type="CDD" id="cd16650">
    <property type="entry name" value="SP-RING_PIAS-like"/>
    <property type="match status" value="1"/>
</dbReference>
<accession>A0A8J6E0P5</accession>
<sequence length="558" mass="62534">MQALSAFALSHNQRDRDQFLRMLSEQSYVRTLTSRNLIMLVNCLIVLVRGVYRVKLRYTASQLATKAPRVTAVCWLARLFMREDATLLDQLPDSFIYDRTPLPAYVVGVDDINSRIAGTSVNMDDILFTRNRSFVPAATRAAKKKKTVTAEQVLSNPRLAEGRPAMMMATRVLTVARCDVGALSNAGQSMSVVLSLPEDIRRQILQRKYQKQHPTATFTPKTARQSTDSDSDSDLSDEEEEPWAGPAGKSVIVRLFQPLSAKFDPSLFKSDGITLSVAIGDQTISKLVVINENHQPYADITDALEHIIQSITVVDNHEKIGEIQLNIRPWAAPPRCAKAAYMANTQLLVEYGEMGSPKDVAKWIERNIPTVDADPSKLDNEDDDELEEVVTRFSLTDPLTFCRMTLPARGEHCVHTQCFDLQTFIQFGFQSKKWECPICSKPLTIQGCRVDSFVRTLLSTSGEDDEAIDVETHTGRILREGNSEEEIPDEPSQLTRPTPQADEDVDDIHFDDDDSVFRTPDNVFDLSDEDWDFLPVRTVPREELGLRGTGSPANPIEL</sequence>
<dbReference type="InterPro" id="IPR004181">
    <property type="entry name" value="Znf_MIZ"/>
</dbReference>
<keyword evidence="8" id="KW-1185">Reference proteome</keyword>
<dbReference type="GO" id="GO:0016925">
    <property type="term" value="P:protein sumoylation"/>
    <property type="evidence" value="ECO:0007669"/>
    <property type="project" value="TreeGrafter"/>
</dbReference>
<dbReference type="Proteomes" id="UP000717585">
    <property type="component" value="Unassembled WGS sequence"/>
</dbReference>
<dbReference type="PANTHER" id="PTHR10782:SF4">
    <property type="entry name" value="TONALLI, ISOFORM E"/>
    <property type="match status" value="1"/>
</dbReference>
<protein>
    <submittedName>
        <fullName evidence="7">MIZ/SP-RING zinc finger</fullName>
    </submittedName>
</protein>
<keyword evidence="2 4" id="KW-0863">Zinc-finger</keyword>
<feature type="region of interest" description="Disordered" evidence="5">
    <location>
        <begin position="207"/>
        <end position="244"/>
    </location>
</feature>
<evidence type="ECO:0000259" key="6">
    <source>
        <dbReference type="PROSITE" id="PS51044"/>
    </source>
</evidence>
<dbReference type="Gene3D" id="3.30.40.10">
    <property type="entry name" value="Zinc/RING finger domain, C3HC4 (zinc finger)"/>
    <property type="match status" value="1"/>
</dbReference>
<dbReference type="GO" id="GO:0061665">
    <property type="term" value="F:SUMO ligase activity"/>
    <property type="evidence" value="ECO:0007669"/>
    <property type="project" value="TreeGrafter"/>
</dbReference>
<evidence type="ECO:0000256" key="2">
    <source>
        <dbReference type="ARBA" id="ARBA00022771"/>
    </source>
</evidence>
<evidence type="ECO:0000313" key="7">
    <source>
        <dbReference type="EMBL" id="KAG9395379.1"/>
    </source>
</evidence>
<evidence type="ECO:0000256" key="5">
    <source>
        <dbReference type="SAM" id="MobiDB-lite"/>
    </source>
</evidence>
<comment type="caution">
    <text evidence="7">The sequence shown here is derived from an EMBL/GenBank/DDBJ whole genome shotgun (WGS) entry which is preliminary data.</text>
</comment>
<feature type="compositionally biased region" description="Acidic residues" evidence="5">
    <location>
        <begin position="501"/>
        <end position="512"/>
    </location>
</feature>
<keyword evidence="3" id="KW-0862">Zinc</keyword>
<gene>
    <name evidence="7" type="ORF">J8273_2946</name>
</gene>
<dbReference type="PROSITE" id="PS51044">
    <property type="entry name" value="ZF_SP_RING"/>
    <property type="match status" value="1"/>
</dbReference>
<dbReference type="GO" id="GO:0000785">
    <property type="term" value="C:chromatin"/>
    <property type="evidence" value="ECO:0007669"/>
    <property type="project" value="TreeGrafter"/>
</dbReference>
<dbReference type="PANTHER" id="PTHR10782">
    <property type="entry name" value="ZINC FINGER MIZ DOMAIN-CONTAINING PROTEIN"/>
    <property type="match status" value="1"/>
</dbReference>
<name>A0A8J6E0P5_9EUKA</name>
<feature type="region of interest" description="Disordered" evidence="5">
    <location>
        <begin position="478"/>
        <end position="512"/>
    </location>
</feature>
<proteinExistence type="predicted"/>
<feature type="compositionally biased region" description="Acidic residues" evidence="5">
    <location>
        <begin position="229"/>
        <end position="242"/>
    </location>
</feature>
<evidence type="ECO:0000313" key="8">
    <source>
        <dbReference type="Proteomes" id="UP000717585"/>
    </source>
</evidence>
<feature type="compositionally biased region" description="Polar residues" evidence="5">
    <location>
        <begin position="212"/>
        <end position="225"/>
    </location>
</feature>
<dbReference type="InterPro" id="IPR013083">
    <property type="entry name" value="Znf_RING/FYVE/PHD"/>
</dbReference>
<dbReference type="AlphaFoldDB" id="A0A8J6E0P5"/>
<evidence type="ECO:0000256" key="1">
    <source>
        <dbReference type="ARBA" id="ARBA00022723"/>
    </source>
</evidence>
<feature type="domain" description="SP-RING-type" evidence="6">
    <location>
        <begin position="382"/>
        <end position="467"/>
    </location>
</feature>
<evidence type="ECO:0000256" key="4">
    <source>
        <dbReference type="PROSITE-ProRule" id="PRU00452"/>
    </source>
</evidence>
<evidence type="ECO:0000256" key="3">
    <source>
        <dbReference type="ARBA" id="ARBA00022833"/>
    </source>
</evidence>